<dbReference type="Proteomes" id="UP001214441">
    <property type="component" value="Unassembled WGS sequence"/>
</dbReference>
<reference evidence="6 7" key="1">
    <citation type="submission" date="2023-05" db="EMBL/GenBank/DDBJ databases">
        <title>Streptantibioticus silvisoli sp. nov., acidotolerant actinomycetes 1 from pine litter.</title>
        <authorList>
            <person name="Swiecimska M."/>
            <person name="Golinska P."/>
            <person name="Sangal V."/>
            <person name="Wachnowicz B."/>
            <person name="Goodfellow M."/>
        </authorList>
    </citation>
    <scope>NUCLEOTIDE SEQUENCE [LARGE SCALE GENOMIC DNA]</scope>
    <source>
        <strain evidence="6 7">DSM 42109</strain>
    </source>
</reference>
<dbReference type="InterPro" id="IPR016039">
    <property type="entry name" value="Thiolase-like"/>
</dbReference>
<evidence type="ECO:0000259" key="5">
    <source>
        <dbReference type="PROSITE" id="PS52004"/>
    </source>
</evidence>
<evidence type="ECO:0000313" key="6">
    <source>
        <dbReference type="EMBL" id="MDJ1133665.1"/>
    </source>
</evidence>
<dbReference type="PROSITE" id="PS00606">
    <property type="entry name" value="KS3_1"/>
    <property type="match status" value="1"/>
</dbReference>
<evidence type="ECO:0000313" key="7">
    <source>
        <dbReference type="Proteomes" id="UP001214441"/>
    </source>
</evidence>
<name>A0ABT6ZX74_9ACTN</name>
<dbReference type="EMBL" id="JANCPR020000015">
    <property type="protein sequence ID" value="MDJ1133665.1"/>
    <property type="molecule type" value="Genomic_DNA"/>
</dbReference>
<dbReference type="InterPro" id="IPR050091">
    <property type="entry name" value="PKS_NRPS_Biosynth_Enz"/>
</dbReference>
<keyword evidence="7" id="KW-1185">Reference proteome</keyword>
<dbReference type="Pfam" id="PF00550">
    <property type="entry name" value="PP-binding"/>
    <property type="match status" value="1"/>
</dbReference>
<dbReference type="SUPFAM" id="SSF47336">
    <property type="entry name" value="ACP-like"/>
    <property type="match status" value="1"/>
</dbReference>
<dbReference type="Pfam" id="PF00109">
    <property type="entry name" value="ketoacyl-synt"/>
    <property type="match status" value="1"/>
</dbReference>
<keyword evidence="3" id="KW-0012">Acyltransferase</keyword>
<dbReference type="InterPro" id="IPR032821">
    <property type="entry name" value="PKS_assoc"/>
</dbReference>
<dbReference type="InterPro" id="IPR014031">
    <property type="entry name" value="Ketoacyl_synth_C"/>
</dbReference>
<dbReference type="SMART" id="SM00825">
    <property type="entry name" value="PKS_KS"/>
    <property type="match status" value="1"/>
</dbReference>
<evidence type="ECO:0000259" key="4">
    <source>
        <dbReference type="PROSITE" id="PS50075"/>
    </source>
</evidence>
<evidence type="ECO:0000256" key="1">
    <source>
        <dbReference type="ARBA" id="ARBA00022679"/>
    </source>
</evidence>
<feature type="domain" description="Ketosynthase family 3 (KS3)" evidence="5">
    <location>
        <begin position="32"/>
        <end position="460"/>
    </location>
</feature>
<feature type="domain" description="Carrier" evidence="4">
    <location>
        <begin position="720"/>
        <end position="800"/>
    </location>
</feature>
<dbReference type="InterPro" id="IPR018201">
    <property type="entry name" value="Ketoacyl_synth_AS"/>
</dbReference>
<sequence length="812" mass="85435">MEPERIRQLMEEQLKHSRRLQARVRELEERPHAPLAVTGMSLRLPGGLDTPDAYWDFLRGEGTADSQIPEDRPGLREVFDPVPGKPGRSYVDRAGFLSDIAHFDAEFFGISQREAKLLDPQQRMLLETSWEALERAGIAVRRSDRLDVGVYLGMMASEYGERLEDRSDMTRIDPYYTTGGGLCFGAGRISHLMGFRGPVMSVDTACSSSLSALHLAARALRAGECRYALVCGSNLLLSASLMVSLCQTRAVSPTGRSQSFLATADGYGRAEGVGVLVLMRQAEAESEGRPVLATVLGTAVNHDGAASGLTAPNGPAQQEVFRAALADARVGPGELGYVEAHGTGTALGDPIEVGALDAVAGDAVRERGAPLPIGSVKARLGHLEAASGIAAVIKTVLMLQHGEIPAALPDDGAELNPHIPWDRMGVTVPRRNRPWPLPRKIAGVNSFGMSGTNAHVVLEAYEPAPAAGSAPAGGLPELLTLSAKNPAALAELAEAVSGHLKKTEAAQLPAVCHTLRAGRAALAHRIAVTGSTAAELAEALDAWLSGGPRSAPVESTLRTAVLRLNGDEERLAEALAAVTDAFPRAAVGLTTRERGPGGALAQMIGRFGIRVRPAHTGGGGECARLEWETAEGPGSAPLVAGPGGATSRTLLVEALAALFAAGADLRLDALAAPGTRLLGDLPTYPFQRARFWIEEPRPGSVRDPLEAGATAPVRQAPEPRDREAVYAYLMAELTGVLHASREPEADATFLDAGGDSFLSVLFITRIEESYHLSLTAEELPLDLPLDELLGRLADDIAGQAEASGAGDGELSA</sequence>
<dbReference type="PROSITE" id="PS52004">
    <property type="entry name" value="KS3_2"/>
    <property type="match status" value="1"/>
</dbReference>
<dbReference type="SUPFAM" id="SSF53901">
    <property type="entry name" value="Thiolase-like"/>
    <property type="match status" value="1"/>
</dbReference>
<dbReference type="PANTHER" id="PTHR43775:SF51">
    <property type="entry name" value="INACTIVE PHENOLPHTHIOCEROL SYNTHESIS POLYKETIDE SYNTHASE TYPE I PKS1-RELATED"/>
    <property type="match status" value="1"/>
</dbReference>
<dbReference type="RefSeq" id="WP_274045330.1">
    <property type="nucleotide sequence ID" value="NZ_JANCPR020000015.1"/>
</dbReference>
<dbReference type="InterPro" id="IPR036736">
    <property type="entry name" value="ACP-like_sf"/>
</dbReference>
<dbReference type="PANTHER" id="PTHR43775">
    <property type="entry name" value="FATTY ACID SYNTHASE"/>
    <property type="match status" value="1"/>
</dbReference>
<dbReference type="InterPro" id="IPR009081">
    <property type="entry name" value="PP-bd_ACP"/>
</dbReference>
<dbReference type="Gene3D" id="1.10.1200.10">
    <property type="entry name" value="ACP-like"/>
    <property type="match status" value="1"/>
</dbReference>
<evidence type="ECO:0000256" key="3">
    <source>
        <dbReference type="ARBA" id="ARBA00023315"/>
    </source>
</evidence>
<dbReference type="InterPro" id="IPR014030">
    <property type="entry name" value="Ketoacyl_synth_N"/>
</dbReference>
<dbReference type="Gene3D" id="3.40.47.10">
    <property type="match status" value="1"/>
</dbReference>
<keyword evidence="2" id="KW-0511">Multifunctional enzyme</keyword>
<protein>
    <submittedName>
        <fullName evidence="6">Beta-ketoacyl synthase N-terminal-like domain-containing protein</fullName>
    </submittedName>
</protein>
<comment type="caution">
    <text evidence="6">The sequence shown here is derived from an EMBL/GenBank/DDBJ whole genome shotgun (WGS) entry which is preliminary data.</text>
</comment>
<evidence type="ECO:0000256" key="2">
    <source>
        <dbReference type="ARBA" id="ARBA00023268"/>
    </source>
</evidence>
<dbReference type="Pfam" id="PF16197">
    <property type="entry name" value="KAsynt_C_assoc"/>
    <property type="match status" value="1"/>
</dbReference>
<dbReference type="InterPro" id="IPR020841">
    <property type="entry name" value="PKS_Beta-ketoAc_synthase_dom"/>
</dbReference>
<keyword evidence="1" id="KW-0808">Transferase</keyword>
<dbReference type="CDD" id="cd00833">
    <property type="entry name" value="PKS"/>
    <property type="match status" value="1"/>
</dbReference>
<proteinExistence type="predicted"/>
<organism evidence="6 7">
    <name type="scientific">Streptomyces iconiensis</name>
    <dbReference type="NCBI Taxonomy" id="1384038"/>
    <lineage>
        <taxon>Bacteria</taxon>
        <taxon>Bacillati</taxon>
        <taxon>Actinomycetota</taxon>
        <taxon>Actinomycetes</taxon>
        <taxon>Kitasatosporales</taxon>
        <taxon>Streptomycetaceae</taxon>
        <taxon>Streptomyces</taxon>
    </lineage>
</organism>
<accession>A0ABT6ZX74</accession>
<dbReference type="Pfam" id="PF02801">
    <property type="entry name" value="Ketoacyl-synt_C"/>
    <property type="match status" value="1"/>
</dbReference>
<dbReference type="Gene3D" id="3.30.70.3290">
    <property type="match status" value="2"/>
</dbReference>
<gene>
    <name evidence="6" type="ORF">NMN56_017170</name>
</gene>
<dbReference type="PROSITE" id="PS50075">
    <property type="entry name" value="CARRIER"/>
    <property type="match status" value="1"/>
</dbReference>